<dbReference type="EMBL" id="QXFU01000083">
    <property type="protein sequence ID" value="KAE9045037.1"/>
    <property type="molecule type" value="Genomic_DNA"/>
</dbReference>
<dbReference type="EMBL" id="QXFV01000129">
    <property type="protein sequence ID" value="KAE9049320.1"/>
    <property type="molecule type" value="Genomic_DNA"/>
</dbReference>
<comment type="caution">
    <text evidence="2">The sequence shown here is derived from an EMBL/GenBank/DDBJ whole genome shotgun (WGS) entry which is preliminary data.</text>
</comment>
<evidence type="ECO:0000313" key="4">
    <source>
        <dbReference type="Proteomes" id="UP000429607"/>
    </source>
</evidence>
<evidence type="ECO:0000313" key="1">
    <source>
        <dbReference type="EMBL" id="KAE9045037.1"/>
    </source>
</evidence>
<dbReference type="AlphaFoldDB" id="A0A6A3P6W5"/>
<dbReference type="Proteomes" id="UP000429607">
    <property type="component" value="Unassembled WGS sequence"/>
</dbReference>
<organism evidence="2 4">
    <name type="scientific">Phytophthora rubi</name>
    <dbReference type="NCBI Taxonomy" id="129364"/>
    <lineage>
        <taxon>Eukaryota</taxon>
        <taxon>Sar</taxon>
        <taxon>Stramenopiles</taxon>
        <taxon>Oomycota</taxon>
        <taxon>Peronosporomycetes</taxon>
        <taxon>Peronosporales</taxon>
        <taxon>Peronosporaceae</taxon>
        <taxon>Phytophthora</taxon>
    </lineage>
</organism>
<dbReference type="Proteomes" id="UP000435112">
    <property type="component" value="Unassembled WGS sequence"/>
</dbReference>
<keyword evidence="5" id="KW-1185">Reference proteome</keyword>
<protein>
    <submittedName>
        <fullName evidence="2">Uncharacterized protein</fullName>
    </submittedName>
</protein>
<gene>
    <name evidence="2" type="ORF">PR001_g3423</name>
    <name evidence="1" type="ORF">PR002_g2467</name>
    <name evidence="3" type="ORF">PR003_g3355</name>
</gene>
<dbReference type="EMBL" id="QXFT01000116">
    <property type="protein sequence ID" value="KAE9354459.1"/>
    <property type="molecule type" value="Genomic_DNA"/>
</dbReference>
<sequence length="56" mass="6404">MHWHFQLAPVQLLFTGFFEDVFFKSSCPSTFAHRASPDTSICVTQGRKTMYTCSVN</sequence>
<accession>A0A6A3P6W5</accession>
<evidence type="ECO:0000313" key="2">
    <source>
        <dbReference type="EMBL" id="KAE9049320.1"/>
    </source>
</evidence>
<name>A0A6A3P6W5_9STRA</name>
<reference evidence="4 6" key="1">
    <citation type="submission" date="2018-09" db="EMBL/GenBank/DDBJ databases">
        <title>Genomic investigation of the strawberry pathogen Phytophthora fragariae indicates pathogenicity is determined by transcriptional variation in three key races.</title>
        <authorList>
            <person name="Adams T.M."/>
            <person name="Armitage A.D."/>
            <person name="Sobczyk M.K."/>
            <person name="Bates H.J."/>
            <person name="Dunwell J.M."/>
            <person name="Nellist C.F."/>
            <person name="Harrison R.J."/>
        </authorList>
    </citation>
    <scope>NUCLEOTIDE SEQUENCE [LARGE SCALE GENOMIC DNA]</scope>
    <source>
        <strain evidence="2 4">SCRP249</strain>
        <strain evidence="1 6">SCRP324</strain>
        <strain evidence="3 5">SCRP333</strain>
    </source>
</reference>
<evidence type="ECO:0000313" key="6">
    <source>
        <dbReference type="Proteomes" id="UP000435112"/>
    </source>
</evidence>
<evidence type="ECO:0000313" key="5">
    <source>
        <dbReference type="Proteomes" id="UP000434957"/>
    </source>
</evidence>
<dbReference type="Proteomes" id="UP000434957">
    <property type="component" value="Unassembled WGS sequence"/>
</dbReference>
<proteinExistence type="predicted"/>
<evidence type="ECO:0000313" key="3">
    <source>
        <dbReference type="EMBL" id="KAE9354459.1"/>
    </source>
</evidence>